<dbReference type="EMBL" id="JAICBX010000002">
    <property type="protein sequence ID" value="MBW8638295.1"/>
    <property type="molecule type" value="Genomic_DNA"/>
</dbReference>
<keyword evidence="2" id="KW-0732">Signal</keyword>
<feature type="chain" id="PRO_5042148833" evidence="2">
    <location>
        <begin position="17"/>
        <end position="264"/>
    </location>
</feature>
<accession>A0AAE2ZP25</accession>
<dbReference type="Gene3D" id="3.40.50.1820">
    <property type="entry name" value="alpha/beta hydrolase"/>
    <property type="match status" value="1"/>
</dbReference>
<feature type="signal peptide" evidence="2">
    <location>
        <begin position="1"/>
        <end position="16"/>
    </location>
</feature>
<organism evidence="4 5">
    <name type="scientific">Flavimaribacter sediminis</name>
    <dbReference type="NCBI Taxonomy" id="2865987"/>
    <lineage>
        <taxon>Bacteria</taxon>
        <taxon>Pseudomonadati</taxon>
        <taxon>Pseudomonadota</taxon>
        <taxon>Alphaproteobacteria</taxon>
        <taxon>Hyphomicrobiales</taxon>
        <taxon>Rhizobiaceae</taxon>
        <taxon>Flavimaribacter</taxon>
    </lineage>
</organism>
<keyword evidence="5" id="KW-1185">Reference proteome</keyword>
<dbReference type="InterPro" id="IPR029058">
    <property type="entry name" value="AB_hydrolase_fold"/>
</dbReference>
<dbReference type="InterPro" id="IPR049492">
    <property type="entry name" value="BD-FAE-like_dom"/>
</dbReference>
<sequence>MMIVRVCLLTVLLALAAAGCKSGDSEFKPPAGPLSYTTERYVFDKFGNEVIVQKPVNAEGPIPWLFNVPGGGWMHRNTMPSYRFSQQITARGIAIVSTDYRLSDQATWPAQRVDVENGFEFARKNARKWGLDPDRYAVRGASAGSTEAAWLGITENPRCTVLNASPLDFTTLQNKETTKMLGDYSARKASPLYAVHGGMSPTILVHGTRDKIVPFSQSAAYEQAIKKAGGDVQLWRHNGGHGGGPRSLATRVGDYIQQCLGATS</sequence>
<gene>
    <name evidence="4" type="ORF">K1W69_13950</name>
</gene>
<evidence type="ECO:0000256" key="2">
    <source>
        <dbReference type="SAM" id="SignalP"/>
    </source>
</evidence>
<dbReference type="PANTHER" id="PTHR48081:SF13">
    <property type="entry name" value="ALPHA_BETA HYDROLASE"/>
    <property type="match status" value="1"/>
</dbReference>
<dbReference type="Proteomes" id="UP001196509">
    <property type="component" value="Unassembled WGS sequence"/>
</dbReference>
<dbReference type="RefSeq" id="WP_220228933.1">
    <property type="nucleotide sequence ID" value="NZ_JAICBX010000002.1"/>
</dbReference>
<evidence type="ECO:0000313" key="5">
    <source>
        <dbReference type="Proteomes" id="UP001196509"/>
    </source>
</evidence>
<reference evidence="4" key="1">
    <citation type="submission" date="2021-08" db="EMBL/GenBank/DDBJ databases">
        <title>Hoeflea bacterium WL0058 sp. nov., isolated from the sediment.</title>
        <authorList>
            <person name="Wang L."/>
            <person name="Zhang D."/>
        </authorList>
    </citation>
    <scope>NUCLEOTIDE SEQUENCE</scope>
    <source>
        <strain evidence="4">WL0058</strain>
    </source>
</reference>
<name>A0AAE2ZP25_9HYPH</name>
<evidence type="ECO:0000256" key="1">
    <source>
        <dbReference type="ARBA" id="ARBA00022801"/>
    </source>
</evidence>
<dbReference type="Pfam" id="PF20434">
    <property type="entry name" value="BD-FAE"/>
    <property type="match status" value="1"/>
</dbReference>
<comment type="caution">
    <text evidence="4">The sequence shown here is derived from an EMBL/GenBank/DDBJ whole genome shotgun (WGS) entry which is preliminary data.</text>
</comment>
<feature type="domain" description="BD-FAE-like" evidence="3">
    <location>
        <begin position="53"/>
        <end position="223"/>
    </location>
</feature>
<evidence type="ECO:0000313" key="4">
    <source>
        <dbReference type="EMBL" id="MBW8638295.1"/>
    </source>
</evidence>
<protein>
    <submittedName>
        <fullName evidence="4">Alpha/beta hydrolase</fullName>
    </submittedName>
</protein>
<keyword evidence="1 4" id="KW-0378">Hydrolase</keyword>
<evidence type="ECO:0000259" key="3">
    <source>
        <dbReference type="Pfam" id="PF20434"/>
    </source>
</evidence>
<proteinExistence type="predicted"/>
<dbReference type="GO" id="GO:0016787">
    <property type="term" value="F:hydrolase activity"/>
    <property type="evidence" value="ECO:0007669"/>
    <property type="project" value="UniProtKB-KW"/>
</dbReference>
<dbReference type="InterPro" id="IPR050300">
    <property type="entry name" value="GDXG_lipolytic_enzyme"/>
</dbReference>
<dbReference type="AlphaFoldDB" id="A0AAE2ZP25"/>
<dbReference type="SUPFAM" id="SSF53474">
    <property type="entry name" value="alpha/beta-Hydrolases"/>
    <property type="match status" value="1"/>
</dbReference>
<dbReference type="PANTHER" id="PTHR48081">
    <property type="entry name" value="AB HYDROLASE SUPERFAMILY PROTEIN C4A8.06C"/>
    <property type="match status" value="1"/>
</dbReference>
<dbReference type="PROSITE" id="PS51257">
    <property type="entry name" value="PROKAR_LIPOPROTEIN"/>
    <property type="match status" value="1"/>
</dbReference>